<dbReference type="PANTHER" id="PTHR11373">
    <property type="entry name" value="DEOXYNUCLEOSIDE TRIPHOSPHATE TRIPHOSPHOHYDROLASE"/>
    <property type="match status" value="1"/>
</dbReference>
<evidence type="ECO:0000313" key="2">
    <source>
        <dbReference type="EMBL" id="BAK38282.1"/>
    </source>
</evidence>
<dbReference type="InterPro" id="IPR003607">
    <property type="entry name" value="HD/PDEase_dom"/>
</dbReference>
<dbReference type="PROSITE" id="PS51831">
    <property type="entry name" value="HD"/>
    <property type="match status" value="1"/>
</dbReference>
<dbReference type="InterPro" id="IPR050135">
    <property type="entry name" value="dGTPase-like"/>
</dbReference>
<feature type="domain" description="HD" evidence="1">
    <location>
        <begin position="52"/>
        <end position="176"/>
    </location>
</feature>
<dbReference type="Gene3D" id="1.10.3210.10">
    <property type="entry name" value="Hypothetical protein af1432"/>
    <property type="match status" value="1"/>
</dbReference>
<dbReference type="SUPFAM" id="SSF109604">
    <property type="entry name" value="HD-domain/PDEase-like"/>
    <property type="match status" value="1"/>
</dbReference>
<dbReference type="HOGENOM" id="CLU_026821_3_1_11"/>
<dbReference type="EMBL" id="AP012204">
    <property type="protein sequence ID" value="BAK38282.1"/>
    <property type="molecule type" value="Genomic_DNA"/>
</dbReference>
<protein>
    <recommendedName>
        <fullName evidence="1">HD domain-containing protein</fullName>
    </recommendedName>
</protein>
<dbReference type="KEGG" id="mph:MLP_52680"/>
<dbReference type="Proteomes" id="UP000007947">
    <property type="component" value="Chromosome"/>
</dbReference>
<dbReference type="GO" id="GO:0008832">
    <property type="term" value="F:dGTPase activity"/>
    <property type="evidence" value="ECO:0007669"/>
    <property type="project" value="TreeGrafter"/>
</dbReference>
<dbReference type="STRING" id="1032480.MLP_52680"/>
<reference evidence="2 3" key="1">
    <citation type="submission" date="2011-05" db="EMBL/GenBank/DDBJ databases">
        <title>Whole genome sequence of Microlunatus phosphovorus NM-1.</title>
        <authorList>
            <person name="Hosoyama A."/>
            <person name="Sasaki K."/>
            <person name="Harada T."/>
            <person name="Igarashi R."/>
            <person name="Kawakoshi A."/>
            <person name="Sasagawa M."/>
            <person name="Fukada J."/>
            <person name="Nakamura S."/>
            <person name="Katano Y."/>
            <person name="Hanada S."/>
            <person name="Kamagata Y."/>
            <person name="Nakamura N."/>
            <person name="Yamazaki S."/>
            <person name="Fujita N."/>
        </authorList>
    </citation>
    <scope>NUCLEOTIDE SEQUENCE [LARGE SCALE GENOMIC DNA]</scope>
    <source>
        <strain evidence="3">ATCC 700054 / DSM 10555 / JCM 9379 / NBRC 101784 / NCIMB 13414 / VKM Ac-1990 / NM-1</strain>
    </source>
</reference>
<dbReference type="CDD" id="cd00077">
    <property type="entry name" value="HDc"/>
    <property type="match status" value="1"/>
</dbReference>
<keyword evidence="3" id="KW-1185">Reference proteome</keyword>
<dbReference type="eggNOG" id="COG1078">
    <property type="taxonomic scope" value="Bacteria"/>
</dbReference>
<dbReference type="AlphaFoldDB" id="F5XIP4"/>
<evidence type="ECO:0000313" key="3">
    <source>
        <dbReference type="Proteomes" id="UP000007947"/>
    </source>
</evidence>
<dbReference type="SMART" id="SM00471">
    <property type="entry name" value="HDc"/>
    <property type="match status" value="1"/>
</dbReference>
<dbReference type="InterPro" id="IPR006674">
    <property type="entry name" value="HD_domain"/>
</dbReference>
<dbReference type="Pfam" id="PF01966">
    <property type="entry name" value="HD"/>
    <property type="match status" value="1"/>
</dbReference>
<organism evidence="2 3">
    <name type="scientific">Microlunatus phosphovorus (strain ATCC 700054 / DSM 10555 / JCM 9379 / NBRC 101784 / NCIMB 13414 / VKM Ac-1990 / NM-1)</name>
    <dbReference type="NCBI Taxonomy" id="1032480"/>
    <lineage>
        <taxon>Bacteria</taxon>
        <taxon>Bacillati</taxon>
        <taxon>Actinomycetota</taxon>
        <taxon>Actinomycetes</taxon>
        <taxon>Propionibacteriales</taxon>
        <taxon>Propionibacteriaceae</taxon>
        <taxon>Microlunatus</taxon>
    </lineage>
</organism>
<sequence length="458" mass="50779">MTSCEVRDPVHGLISLSPDEWKVVDSRPFQRLRGVQQLAMTHLVYPGARHSRFEHCVGACHVAGRLAARLAILSPDKMHADRVRRIRAAALAHDIGHGPFSHVSEFVFEKLTGKEHVHESISAAILRHDEQVRGGLGAELCDWAADLLAGEGHGSRRSVDRDIVAGPADIDKLDYLLRDSHFCGVNYGRYDLDKLVESARLVTRTDGDYLAYHPDGVFALEEMLLARYHMHRQVYGHKTRLATDQMLMRAMLLGVQDGVLPRSVFEPEPIDGDFVEEYLLWDDRRVIDTLCDSDGGGGDLMRALRERRLFKRVGVVALDDLLGQVDRVAAGFAMQPTASVLDAMQKDVEAAVAEAAGVDPLWVALHWEDLQNPLSSKDDSRVTDKEIPITGHDGTRVNDKFTEVSEVFRDESIRSRRHVAVYVGSSSTSQPNVSVSSDTVMQSARQEIAKIGLAGQVI</sequence>
<dbReference type="GO" id="GO:0006203">
    <property type="term" value="P:dGTP catabolic process"/>
    <property type="evidence" value="ECO:0007669"/>
    <property type="project" value="TreeGrafter"/>
</dbReference>
<accession>F5XIP4</accession>
<name>F5XIP4_MICPN</name>
<proteinExistence type="predicted"/>
<dbReference type="PANTHER" id="PTHR11373:SF4">
    <property type="entry name" value="DEOXYNUCLEOSIDE TRIPHOSPHATE TRIPHOSPHOHYDROLASE SAMHD1"/>
    <property type="match status" value="1"/>
</dbReference>
<dbReference type="Pfam" id="PF19276">
    <property type="entry name" value="HD_assoc_2"/>
    <property type="match status" value="1"/>
</dbReference>
<dbReference type="InterPro" id="IPR045509">
    <property type="entry name" value="HD_assoc_2"/>
</dbReference>
<evidence type="ECO:0000259" key="1">
    <source>
        <dbReference type="PROSITE" id="PS51831"/>
    </source>
</evidence>
<gene>
    <name evidence="2" type="ordered locus">MLP_52680</name>
</gene>